<comment type="caution">
    <text evidence="2">The sequence shown here is derived from an EMBL/GenBank/DDBJ whole genome shotgun (WGS) entry which is preliminary data.</text>
</comment>
<dbReference type="SMART" id="SM01043">
    <property type="entry name" value="BTAD"/>
    <property type="match status" value="1"/>
</dbReference>
<dbReference type="Proteomes" id="UP001524642">
    <property type="component" value="Unassembled WGS sequence"/>
</dbReference>
<dbReference type="Gene3D" id="1.25.40.10">
    <property type="entry name" value="Tetratricopeptide repeat domain"/>
    <property type="match status" value="2"/>
</dbReference>
<sequence>MPDGSPSAPPLRVALLGPVRAWEADGREIALPTRRARALLGILLLARGRPVGRPRLAALLWERSGEAEARASLRQAVLGLSRALGDLVRRDGESLRADPALCETDVLELLAGEGSIPGTVPGSSAMAPLMDGLEGIGEAFDEWLATEREALRVALKGRQAASLAALEADPDRREEALEAARGLLALDPAEEEGWRALMRLLAAAGNRAGALAEYERCKAALRRVVEAEPAAETQALARGLRAPARPALLPPPPPVPAERRLRVGVMPLRQAGAGAAPQLALAYAQEAALELARYRHFDVLETPALEDVDLRAPGTLTAFALDYAVRVAVREEWGGLRLQVSLVDLSGPPRAVWSGRAEIDLRAGGVDAEVVGRLVARLEPVILHAEGTRPVPRRPGEASEIVIRAMPLLFSMEGGSFHRAGKMLADAVTREPENAMAAAWAAQWHVFQIGQGWAPDPGAALEEAERLAVLAMSLDPESAEAAAIYGHVASFLHKDFDSAIHYLDRSLELNPHQASSWALSAATQAYSGHPEEALRRMERYRALAPFHPHDRILGHVFTTAYTLGGDFAKALAFGQRAVRAAPGFVNGYKPVLSALGHLGMQQEAKPLLAALLRIEPEFNVRGFAETYPFRRPEDREAYELGLILAGAPRG</sequence>
<accession>A0ABT1X3E6</accession>
<dbReference type="EMBL" id="JANJOU010000003">
    <property type="protein sequence ID" value="MCR0981499.1"/>
    <property type="molecule type" value="Genomic_DNA"/>
</dbReference>
<reference evidence="2 3" key="1">
    <citation type="submission" date="2022-06" db="EMBL/GenBank/DDBJ databases">
        <title>Roseomonas CN29.</title>
        <authorList>
            <person name="Cheng Y."/>
            <person name="He X."/>
        </authorList>
    </citation>
    <scope>NUCLEOTIDE SEQUENCE [LARGE SCALE GENOMIC DNA]</scope>
    <source>
        <strain evidence="2 3">CN29</strain>
    </source>
</reference>
<dbReference type="InterPro" id="IPR036388">
    <property type="entry name" value="WH-like_DNA-bd_sf"/>
</dbReference>
<proteinExistence type="predicted"/>
<gene>
    <name evidence="2" type="ORF">NRP21_05505</name>
</gene>
<dbReference type="PANTHER" id="PTHR35807">
    <property type="entry name" value="TRANSCRIPTIONAL REGULATOR REDD-RELATED"/>
    <property type="match status" value="1"/>
</dbReference>
<name>A0ABT1X3E6_9PROT</name>
<dbReference type="InterPro" id="IPR051677">
    <property type="entry name" value="AfsR-DnrI-RedD_regulator"/>
</dbReference>
<feature type="domain" description="Bacterial transcriptional activator" evidence="1">
    <location>
        <begin position="104"/>
        <end position="241"/>
    </location>
</feature>
<dbReference type="InterPro" id="IPR005158">
    <property type="entry name" value="BTAD"/>
</dbReference>
<dbReference type="SUPFAM" id="SSF48452">
    <property type="entry name" value="TPR-like"/>
    <property type="match status" value="2"/>
</dbReference>
<dbReference type="InterPro" id="IPR011990">
    <property type="entry name" value="TPR-like_helical_dom_sf"/>
</dbReference>
<evidence type="ECO:0000313" key="2">
    <source>
        <dbReference type="EMBL" id="MCR0981499.1"/>
    </source>
</evidence>
<evidence type="ECO:0000259" key="1">
    <source>
        <dbReference type="SMART" id="SM01043"/>
    </source>
</evidence>
<evidence type="ECO:0000313" key="3">
    <source>
        <dbReference type="Proteomes" id="UP001524642"/>
    </source>
</evidence>
<dbReference type="Gene3D" id="1.10.10.10">
    <property type="entry name" value="Winged helix-like DNA-binding domain superfamily/Winged helix DNA-binding domain"/>
    <property type="match status" value="1"/>
</dbReference>
<protein>
    <recommendedName>
        <fullName evidence="1">Bacterial transcriptional activator domain-containing protein</fullName>
    </recommendedName>
</protein>
<dbReference type="Pfam" id="PF03704">
    <property type="entry name" value="BTAD"/>
    <property type="match status" value="1"/>
</dbReference>
<organism evidence="2 3">
    <name type="scientific">Roseomonas populi</name>
    <dbReference type="NCBI Taxonomy" id="3121582"/>
    <lineage>
        <taxon>Bacteria</taxon>
        <taxon>Pseudomonadati</taxon>
        <taxon>Pseudomonadota</taxon>
        <taxon>Alphaproteobacteria</taxon>
        <taxon>Acetobacterales</taxon>
        <taxon>Roseomonadaceae</taxon>
        <taxon>Roseomonas</taxon>
    </lineage>
</organism>
<keyword evidence="3" id="KW-1185">Reference proteome</keyword>
<dbReference type="RefSeq" id="WP_257715175.1">
    <property type="nucleotide sequence ID" value="NZ_JANJOU010000003.1"/>
</dbReference>